<proteinExistence type="predicted"/>
<evidence type="ECO:0000313" key="3">
    <source>
        <dbReference type="EMBL" id="KXN67737.1"/>
    </source>
</evidence>
<protein>
    <submittedName>
        <fullName evidence="3">Uncharacterized protein</fullName>
    </submittedName>
</protein>
<sequence length="518" mass="59068">MIDYNNNTTTFNHTPTNIYEKPKQQHANNNTGKINHNFMTMSKYKANRLLDKPMRNKGSISGSIGASTPADAPMPFYSIPLDPPEPFTDMPYNPPKRSASQRSSFNLMAFAEKCLQQYDQMRRRPHTEYQLNLSSEKVNVQKTLARSKTTYRSSKNSNHAVAQSPLMNDASIGHLIQWGQSQNFAHSGYEYHGEDAERERRNRLSQGAVSVASSQPIPNASQESLVQLQVPPNPRNTTYTTYTTYTMDDKRISLEPEICHIIQQHNQGLALQHMNDMNKRATTYTAYTDSTTRSKRESVFNRISNTMRNMGNRFYQHSNQALAEIVIDKQTTPELPHPNRALFRNSMQSPMPSLRQIDVSSSANCSIIEDTSPQSAEFEARAARVSTIPTGVANRDSGLFHRPESVSFLDKYPKVSSFPTWTSRKSTMYDRLTGYFSNQPSTFFFFYLGFLLFPLWWCGSLIIIKNITGADNIHDGRNRSFLFRSRCRYMSLATMFVGLIIVVGFTWVRPDWAGIRIS</sequence>
<dbReference type="AlphaFoldDB" id="A0A137NYA8"/>
<feature type="region of interest" description="Disordered" evidence="1">
    <location>
        <begin position="1"/>
        <end position="35"/>
    </location>
</feature>
<feature type="compositionally biased region" description="Low complexity" evidence="1">
    <location>
        <begin position="1"/>
        <end position="17"/>
    </location>
</feature>
<reference evidence="3 4" key="1">
    <citation type="journal article" date="2015" name="Genome Biol. Evol.">
        <title>Phylogenomic analyses indicate that early fungi evolved digesting cell walls of algal ancestors of land plants.</title>
        <authorList>
            <person name="Chang Y."/>
            <person name="Wang S."/>
            <person name="Sekimoto S."/>
            <person name="Aerts A.L."/>
            <person name="Choi C."/>
            <person name="Clum A."/>
            <person name="LaButti K.M."/>
            <person name="Lindquist E.A."/>
            <person name="Yee Ngan C."/>
            <person name="Ohm R.A."/>
            <person name="Salamov A.A."/>
            <person name="Grigoriev I.V."/>
            <person name="Spatafora J.W."/>
            <person name="Berbee M.L."/>
        </authorList>
    </citation>
    <scope>NUCLEOTIDE SEQUENCE [LARGE SCALE GENOMIC DNA]</scope>
    <source>
        <strain evidence="3 4">NRRL 28638</strain>
    </source>
</reference>
<organism evidence="3 4">
    <name type="scientific">Conidiobolus coronatus (strain ATCC 28846 / CBS 209.66 / NRRL 28638)</name>
    <name type="common">Delacroixia coronata</name>
    <dbReference type="NCBI Taxonomy" id="796925"/>
    <lineage>
        <taxon>Eukaryota</taxon>
        <taxon>Fungi</taxon>
        <taxon>Fungi incertae sedis</taxon>
        <taxon>Zoopagomycota</taxon>
        <taxon>Entomophthoromycotina</taxon>
        <taxon>Entomophthoromycetes</taxon>
        <taxon>Entomophthorales</taxon>
        <taxon>Ancylistaceae</taxon>
        <taxon>Conidiobolus</taxon>
    </lineage>
</organism>
<accession>A0A137NYA8</accession>
<name>A0A137NYA8_CONC2</name>
<dbReference type="Proteomes" id="UP000070444">
    <property type="component" value="Unassembled WGS sequence"/>
</dbReference>
<evidence type="ECO:0000256" key="1">
    <source>
        <dbReference type="SAM" id="MobiDB-lite"/>
    </source>
</evidence>
<keyword evidence="2" id="KW-0812">Transmembrane</keyword>
<evidence type="ECO:0000313" key="4">
    <source>
        <dbReference type="Proteomes" id="UP000070444"/>
    </source>
</evidence>
<feature type="compositionally biased region" description="Polar residues" evidence="1">
    <location>
        <begin position="25"/>
        <end position="35"/>
    </location>
</feature>
<gene>
    <name evidence="3" type="ORF">CONCODRAFT_10151</name>
</gene>
<feature type="region of interest" description="Disordered" evidence="1">
    <location>
        <begin position="191"/>
        <end position="220"/>
    </location>
</feature>
<feature type="transmembrane region" description="Helical" evidence="2">
    <location>
        <begin position="489"/>
        <end position="508"/>
    </location>
</feature>
<feature type="compositionally biased region" description="Polar residues" evidence="1">
    <location>
        <begin position="204"/>
        <end position="220"/>
    </location>
</feature>
<keyword evidence="2" id="KW-1133">Transmembrane helix</keyword>
<keyword evidence="4" id="KW-1185">Reference proteome</keyword>
<evidence type="ECO:0000256" key="2">
    <source>
        <dbReference type="SAM" id="Phobius"/>
    </source>
</evidence>
<feature type="compositionally biased region" description="Basic and acidic residues" evidence="1">
    <location>
        <begin position="191"/>
        <end position="202"/>
    </location>
</feature>
<dbReference type="EMBL" id="KQ964616">
    <property type="protein sequence ID" value="KXN67737.1"/>
    <property type="molecule type" value="Genomic_DNA"/>
</dbReference>
<keyword evidence="2" id="KW-0472">Membrane</keyword>
<feature type="transmembrane region" description="Helical" evidence="2">
    <location>
        <begin position="444"/>
        <end position="468"/>
    </location>
</feature>